<accession>A0A176VWL9</accession>
<proteinExistence type="predicted"/>
<name>A0A176VWL9_MARPO</name>
<feature type="compositionally biased region" description="Gly residues" evidence="1">
    <location>
        <begin position="165"/>
        <end position="177"/>
    </location>
</feature>
<evidence type="ECO:0000313" key="3">
    <source>
        <dbReference type="Proteomes" id="UP000077202"/>
    </source>
</evidence>
<dbReference type="EMBL" id="LVLJ01002571">
    <property type="protein sequence ID" value="OAE24545.1"/>
    <property type="molecule type" value="Genomic_DNA"/>
</dbReference>
<gene>
    <name evidence="2" type="ORF">AXG93_2415s1240</name>
</gene>
<protein>
    <submittedName>
        <fullName evidence="2">Uncharacterized protein</fullName>
    </submittedName>
</protein>
<evidence type="ECO:0000256" key="1">
    <source>
        <dbReference type="SAM" id="MobiDB-lite"/>
    </source>
</evidence>
<sequence length="230" mass="23615">MKPVQSLRSLAAKERELAAARENLAKAAADGPGVAADGAPGPGPGQGPPVRNLESAFQDSKVSGPGAVAVLRKAQSSVEKSAGSDAQRGGASARSGASPVRVAWRDPAKESRASILASWAAVYGLAESSSEKIKAHSKSAKVALISTASKKVRSGTPVKRSSGSSAGGGAGNGGGGSPRERALAMRGYERWAPELQLDYGRIGRDFRRQDAESGFWVAGRGEPSVYFPFV</sequence>
<dbReference type="AlphaFoldDB" id="A0A176VWL9"/>
<feature type="region of interest" description="Disordered" evidence="1">
    <location>
        <begin position="22"/>
        <end position="61"/>
    </location>
</feature>
<feature type="compositionally biased region" description="Low complexity" evidence="1">
    <location>
        <begin position="81"/>
        <end position="98"/>
    </location>
</feature>
<feature type="region of interest" description="Disordered" evidence="1">
    <location>
        <begin position="150"/>
        <end position="182"/>
    </location>
</feature>
<comment type="caution">
    <text evidence="2">The sequence shown here is derived from an EMBL/GenBank/DDBJ whole genome shotgun (WGS) entry which is preliminary data.</text>
</comment>
<feature type="compositionally biased region" description="Low complexity" evidence="1">
    <location>
        <begin position="22"/>
        <end position="39"/>
    </location>
</feature>
<feature type="region of interest" description="Disordered" evidence="1">
    <location>
        <begin position="73"/>
        <end position="107"/>
    </location>
</feature>
<dbReference type="Proteomes" id="UP000077202">
    <property type="component" value="Unassembled WGS sequence"/>
</dbReference>
<evidence type="ECO:0000313" key="2">
    <source>
        <dbReference type="EMBL" id="OAE24545.1"/>
    </source>
</evidence>
<organism evidence="2 3">
    <name type="scientific">Marchantia polymorpha subsp. ruderalis</name>
    <dbReference type="NCBI Taxonomy" id="1480154"/>
    <lineage>
        <taxon>Eukaryota</taxon>
        <taxon>Viridiplantae</taxon>
        <taxon>Streptophyta</taxon>
        <taxon>Embryophyta</taxon>
        <taxon>Marchantiophyta</taxon>
        <taxon>Marchantiopsida</taxon>
        <taxon>Marchantiidae</taxon>
        <taxon>Marchantiales</taxon>
        <taxon>Marchantiaceae</taxon>
        <taxon>Marchantia</taxon>
    </lineage>
</organism>
<keyword evidence="3" id="KW-1185">Reference proteome</keyword>
<reference evidence="2" key="1">
    <citation type="submission" date="2016-03" db="EMBL/GenBank/DDBJ databases">
        <title>Mechanisms controlling the formation of the plant cell surface in tip-growing cells are functionally conserved among land plants.</title>
        <authorList>
            <person name="Honkanen S."/>
            <person name="Jones V.A."/>
            <person name="Morieri G."/>
            <person name="Champion C."/>
            <person name="Hetherington A.J."/>
            <person name="Kelly S."/>
            <person name="Saint-Marcoux D."/>
            <person name="Proust H."/>
            <person name="Prescott H."/>
            <person name="Dolan L."/>
        </authorList>
    </citation>
    <scope>NUCLEOTIDE SEQUENCE [LARGE SCALE GENOMIC DNA]</scope>
    <source>
        <tissue evidence="2">Whole gametophyte</tissue>
    </source>
</reference>